<name>A0A7W5GBS7_9BACL</name>
<evidence type="ECO:0000256" key="7">
    <source>
        <dbReference type="ARBA" id="ARBA00037281"/>
    </source>
</evidence>
<feature type="domain" description="Glycosyltransferase 2-like" evidence="11">
    <location>
        <begin position="52"/>
        <end position="202"/>
    </location>
</feature>
<keyword evidence="13" id="KW-1185">Reference proteome</keyword>
<dbReference type="GO" id="GO:0016757">
    <property type="term" value="F:glycosyltransferase activity"/>
    <property type="evidence" value="ECO:0007669"/>
    <property type="project" value="UniProtKB-KW"/>
</dbReference>
<keyword evidence="2" id="KW-1003">Cell membrane</keyword>
<dbReference type="InterPro" id="IPR001173">
    <property type="entry name" value="Glyco_trans_2-like"/>
</dbReference>
<comment type="pathway">
    <text evidence="8">Carotenoid biosynthesis; staphyloxanthin biosynthesis; staphyloxanthin from farnesyl diphosphate: step 4/5.</text>
</comment>
<organism evidence="12 13">
    <name type="scientific">Paenibacillus endophyticus</name>
    <dbReference type="NCBI Taxonomy" id="1294268"/>
    <lineage>
        <taxon>Bacteria</taxon>
        <taxon>Bacillati</taxon>
        <taxon>Bacillota</taxon>
        <taxon>Bacilli</taxon>
        <taxon>Bacillales</taxon>
        <taxon>Paenibacillaceae</taxon>
        <taxon>Paenibacillus</taxon>
    </lineage>
</organism>
<dbReference type="PANTHER" id="PTHR43646:SF2">
    <property type="entry name" value="GLYCOSYLTRANSFERASE 2-LIKE DOMAIN-CONTAINING PROTEIN"/>
    <property type="match status" value="1"/>
</dbReference>
<proteinExistence type="inferred from homology"/>
<dbReference type="Proteomes" id="UP000518605">
    <property type="component" value="Unassembled WGS sequence"/>
</dbReference>
<dbReference type="PANTHER" id="PTHR43646">
    <property type="entry name" value="GLYCOSYLTRANSFERASE"/>
    <property type="match status" value="1"/>
</dbReference>
<protein>
    <recommendedName>
        <fullName evidence="10">4,4'-diaponeurosporenoate glycosyltransferase</fullName>
    </recommendedName>
</protein>
<comment type="similarity">
    <text evidence="9">Belongs to the glycosyltransferase 2 family. CrtQ subfamily.</text>
</comment>
<sequence>MCVFYRQGCTDDGRRRDLVELLIKTPAALPAIGQGMDFSQSGKRIGSRQRLSVIIPARNEERTIGRVILEAKQLSPIEIIVIVNGSTDQTEVIAKQLGAATIVYQEALGTDVGRAIGANAAAGDTLLFLDSDFCIPWRELVPFCDAVLEACDLAVNRLDHHLGMRMPWHAVTALKAALNTALGRSDLMNASLVPVPFAMNRKALEAIHWSTLLCPPKAYALGMLAGLSIKPVHTVEVDRLNRYRPHKHSKAGEEQSHAAMQIIGDHLEALHAIHSRRQVEGEIGCSANQAK</sequence>
<evidence type="ECO:0000256" key="10">
    <source>
        <dbReference type="ARBA" id="ARBA00040345"/>
    </source>
</evidence>
<evidence type="ECO:0000256" key="1">
    <source>
        <dbReference type="ARBA" id="ARBA00004236"/>
    </source>
</evidence>
<evidence type="ECO:0000259" key="11">
    <source>
        <dbReference type="Pfam" id="PF00535"/>
    </source>
</evidence>
<reference evidence="12 13" key="1">
    <citation type="submission" date="2020-08" db="EMBL/GenBank/DDBJ databases">
        <title>Genomic Encyclopedia of Type Strains, Phase III (KMG-III): the genomes of soil and plant-associated and newly described type strains.</title>
        <authorList>
            <person name="Whitman W."/>
        </authorList>
    </citation>
    <scope>NUCLEOTIDE SEQUENCE [LARGE SCALE GENOMIC DNA]</scope>
    <source>
        <strain evidence="12 13">CECT 8234</strain>
    </source>
</reference>
<evidence type="ECO:0000313" key="12">
    <source>
        <dbReference type="EMBL" id="MBB3154121.1"/>
    </source>
</evidence>
<comment type="caution">
    <text evidence="12">The sequence shown here is derived from an EMBL/GenBank/DDBJ whole genome shotgun (WGS) entry which is preliminary data.</text>
</comment>
<dbReference type="EMBL" id="JACHXW010000014">
    <property type="protein sequence ID" value="MBB3154121.1"/>
    <property type="molecule type" value="Genomic_DNA"/>
</dbReference>
<dbReference type="GO" id="GO:0005886">
    <property type="term" value="C:plasma membrane"/>
    <property type="evidence" value="ECO:0007669"/>
    <property type="project" value="UniProtKB-SubCell"/>
</dbReference>
<comment type="function">
    <text evidence="7">Catalyzes the glycosylation of 4,4'-diaponeurosporenoate, i.e. the esterification of glucose at the C1'' position with the carboxyl group of 4,4'-diaponeurosporenic acid, to form glycosyl-4,4'-diaponeurosporenoate. This is a step in the biosynthesis of staphyloxanthin, an orange pigment present in most staphylococci strains.</text>
</comment>
<keyword evidence="3" id="KW-0328">Glycosyltransferase</keyword>
<evidence type="ECO:0000256" key="9">
    <source>
        <dbReference type="ARBA" id="ARBA00038120"/>
    </source>
</evidence>
<keyword evidence="6" id="KW-0472">Membrane</keyword>
<evidence type="ECO:0000313" key="13">
    <source>
        <dbReference type="Proteomes" id="UP000518605"/>
    </source>
</evidence>
<evidence type="ECO:0000256" key="4">
    <source>
        <dbReference type="ARBA" id="ARBA00022679"/>
    </source>
</evidence>
<accession>A0A7W5GBS7</accession>
<evidence type="ECO:0000256" key="5">
    <source>
        <dbReference type="ARBA" id="ARBA00022746"/>
    </source>
</evidence>
<gene>
    <name evidence="12" type="ORF">FHS16_004197</name>
</gene>
<evidence type="ECO:0000256" key="6">
    <source>
        <dbReference type="ARBA" id="ARBA00023136"/>
    </source>
</evidence>
<comment type="subcellular location">
    <subcellularLocation>
        <location evidence="1">Cell membrane</location>
    </subcellularLocation>
</comment>
<evidence type="ECO:0000256" key="8">
    <source>
        <dbReference type="ARBA" id="ARBA00037904"/>
    </source>
</evidence>
<keyword evidence="4" id="KW-0808">Transferase</keyword>
<dbReference type="Pfam" id="PF00535">
    <property type="entry name" value="Glycos_transf_2"/>
    <property type="match status" value="1"/>
</dbReference>
<evidence type="ECO:0000256" key="3">
    <source>
        <dbReference type="ARBA" id="ARBA00022676"/>
    </source>
</evidence>
<dbReference type="SUPFAM" id="SSF53448">
    <property type="entry name" value="Nucleotide-diphospho-sugar transferases"/>
    <property type="match status" value="1"/>
</dbReference>
<dbReference type="GO" id="GO:0016117">
    <property type="term" value="P:carotenoid biosynthetic process"/>
    <property type="evidence" value="ECO:0007669"/>
    <property type="project" value="UniProtKB-KW"/>
</dbReference>
<dbReference type="AlphaFoldDB" id="A0A7W5GBS7"/>
<keyword evidence="5" id="KW-0125">Carotenoid biosynthesis</keyword>
<evidence type="ECO:0000256" key="2">
    <source>
        <dbReference type="ARBA" id="ARBA00022475"/>
    </source>
</evidence>
<dbReference type="InterPro" id="IPR029044">
    <property type="entry name" value="Nucleotide-diphossugar_trans"/>
</dbReference>
<dbReference type="RefSeq" id="WP_183566991.1">
    <property type="nucleotide sequence ID" value="NZ_CBCSLB010000014.1"/>
</dbReference>
<dbReference type="Gene3D" id="3.90.550.10">
    <property type="entry name" value="Spore Coat Polysaccharide Biosynthesis Protein SpsA, Chain A"/>
    <property type="match status" value="1"/>
</dbReference>